<feature type="transmembrane region" description="Helical" evidence="2">
    <location>
        <begin position="27"/>
        <end position="48"/>
    </location>
</feature>
<reference evidence="4" key="1">
    <citation type="submission" date="2016-11" db="EMBL/GenBank/DDBJ databases">
        <authorList>
            <person name="Varghese N."/>
            <person name="Submissions S."/>
        </authorList>
    </citation>
    <scope>NUCLEOTIDE SEQUENCE [LARGE SCALE GENOMIC DNA]</scope>
    <source>
        <strain evidence="4">USBA-503</strain>
    </source>
</reference>
<gene>
    <name evidence="3" type="ORF">SAMN05443507_1012</name>
</gene>
<keyword evidence="2" id="KW-0812">Transmembrane</keyword>
<evidence type="ECO:0000313" key="4">
    <source>
        <dbReference type="Proteomes" id="UP000184016"/>
    </source>
</evidence>
<dbReference type="AlphaFoldDB" id="A0A1M6JND6"/>
<proteinExistence type="predicted"/>
<feature type="region of interest" description="Disordered" evidence="1">
    <location>
        <begin position="1"/>
        <end position="21"/>
    </location>
</feature>
<evidence type="ECO:0000313" key="3">
    <source>
        <dbReference type="EMBL" id="SHJ48148.1"/>
    </source>
</evidence>
<keyword evidence="4" id="KW-1185">Reference proteome</keyword>
<accession>A0A1M6JND6</accession>
<dbReference type="Proteomes" id="UP000184016">
    <property type="component" value="Unassembled WGS sequence"/>
</dbReference>
<keyword evidence="2" id="KW-0472">Membrane</keyword>
<keyword evidence="2" id="KW-1133">Transmembrane helix</keyword>
<evidence type="ECO:0000256" key="1">
    <source>
        <dbReference type="SAM" id="MobiDB-lite"/>
    </source>
</evidence>
<evidence type="ECO:0000256" key="2">
    <source>
        <dbReference type="SAM" id="Phobius"/>
    </source>
</evidence>
<protein>
    <submittedName>
        <fullName evidence="3">Uncharacterized protein</fullName>
    </submittedName>
</protein>
<dbReference type="RefSeq" id="WP_165611906.1">
    <property type="nucleotide sequence ID" value="NZ_FRAF01000001.1"/>
</dbReference>
<dbReference type="EMBL" id="FRAF01000001">
    <property type="protein sequence ID" value="SHJ48148.1"/>
    <property type="molecule type" value="Genomic_DNA"/>
</dbReference>
<name>A0A1M6JND6_9BACL</name>
<sequence>MPKDKNSYENENKPPRKIEDGDAYKPVVIGAIIFVVLFAIALVIISVMNK</sequence>
<organism evidence="3 4">
    <name type="scientific">Alicyclobacillus tolerans</name>
    <dbReference type="NCBI Taxonomy" id="90970"/>
    <lineage>
        <taxon>Bacteria</taxon>
        <taxon>Bacillati</taxon>
        <taxon>Bacillota</taxon>
        <taxon>Bacilli</taxon>
        <taxon>Bacillales</taxon>
        <taxon>Alicyclobacillaceae</taxon>
        <taxon>Alicyclobacillus</taxon>
    </lineage>
</organism>